<proteinExistence type="inferred from homology"/>
<dbReference type="InterPro" id="IPR012997">
    <property type="entry name" value="RplA"/>
</dbReference>
<dbReference type="GO" id="GO:0071555">
    <property type="term" value="P:cell wall organization"/>
    <property type="evidence" value="ECO:0007669"/>
    <property type="project" value="UniProtKB-KW"/>
</dbReference>
<feature type="region of interest" description="Disordered" evidence="5">
    <location>
        <begin position="145"/>
        <end position="177"/>
    </location>
</feature>
<evidence type="ECO:0000256" key="3">
    <source>
        <dbReference type="HAMAP-Rule" id="MF_02071"/>
    </source>
</evidence>
<keyword evidence="2 3" id="KW-0961">Cell wall biogenesis/degradation</keyword>
<dbReference type="PANTHER" id="PTHR34183:SF8">
    <property type="entry name" value="ENDOLYTIC PEPTIDOGLYCAN TRANSGLYCOSYLASE RLPA-RELATED"/>
    <property type="match status" value="1"/>
</dbReference>
<dbReference type="EMBL" id="JAEMUK010000006">
    <property type="protein sequence ID" value="MBJ7542497.1"/>
    <property type="molecule type" value="Genomic_DNA"/>
</dbReference>
<gene>
    <name evidence="3" type="primary">rlpA</name>
    <name evidence="7" type="ORF">JDN41_02880</name>
</gene>
<evidence type="ECO:0000313" key="8">
    <source>
        <dbReference type="Proteomes" id="UP000623250"/>
    </source>
</evidence>
<organism evidence="7 8">
    <name type="scientific">Rhodomicrobium udaipurense</name>
    <dbReference type="NCBI Taxonomy" id="1202716"/>
    <lineage>
        <taxon>Bacteria</taxon>
        <taxon>Pseudomonadati</taxon>
        <taxon>Pseudomonadota</taxon>
        <taxon>Alphaproteobacteria</taxon>
        <taxon>Hyphomicrobiales</taxon>
        <taxon>Hyphomicrobiaceae</taxon>
        <taxon>Rhodomicrobium</taxon>
    </lineage>
</organism>
<sequence length="177" mass="18979" precursor="true">MNNVKRIRAVVLMAAMSLASQQAFAECGIASTYSEGSRTANGEAYNHMGISAAHKTLPFGSRVVVRNQRTGRSITVRINDRGPFVGGRIIDLSTGAKNALGMDGLAPVCLEVVSFGSSRTVKSAELREPVEMVRSSNTRTVRVRNTRSAKAGGKARYAKSGKRSRHAGSGRRRVASR</sequence>
<dbReference type="RefSeq" id="WP_199502272.1">
    <property type="nucleotide sequence ID" value="NZ_JAEMUK010000006.1"/>
</dbReference>
<evidence type="ECO:0000313" key="7">
    <source>
        <dbReference type="EMBL" id="MBJ7542497.1"/>
    </source>
</evidence>
<dbReference type="PANTHER" id="PTHR34183">
    <property type="entry name" value="ENDOLYTIC PEPTIDOGLYCAN TRANSGLYCOSYLASE RLPA"/>
    <property type="match status" value="1"/>
</dbReference>
<dbReference type="InterPro" id="IPR036908">
    <property type="entry name" value="RlpA-like_sf"/>
</dbReference>
<feature type="chain" id="PRO_5035032865" description="Endolytic peptidoglycan transglycosylase RlpA" evidence="3">
    <location>
        <begin position="26"/>
        <end position="177"/>
    </location>
</feature>
<dbReference type="NCBIfam" id="TIGR00413">
    <property type="entry name" value="rlpA"/>
    <property type="match status" value="1"/>
</dbReference>
<dbReference type="HAMAP" id="MF_02071">
    <property type="entry name" value="RlpA"/>
    <property type="match status" value="1"/>
</dbReference>
<dbReference type="GO" id="GO:0000270">
    <property type="term" value="P:peptidoglycan metabolic process"/>
    <property type="evidence" value="ECO:0007669"/>
    <property type="project" value="UniProtKB-UniRule"/>
</dbReference>
<dbReference type="EC" id="4.2.2.-" evidence="3"/>
<dbReference type="GO" id="GO:0008932">
    <property type="term" value="F:lytic endotransglycosylase activity"/>
    <property type="evidence" value="ECO:0007669"/>
    <property type="project" value="UniProtKB-UniRule"/>
</dbReference>
<name>A0A8I1GGI7_9HYPH</name>
<feature type="domain" description="RlpA-like protein double-psi beta-barrel" evidence="6">
    <location>
        <begin position="26"/>
        <end position="108"/>
    </location>
</feature>
<dbReference type="AlphaFoldDB" id="A0A8I1GGI7"/>
<comment type="similarity">
    <text evidence="3 4">Belongs to the RlpA family.</text>
</comment>
<evidence type="ECO:0000256" key="4">
    <source>
        <dbReference type="RuleBase" id="RU003495"/>
    </source>
</evidence>
<evidence type="ECO:0000256" key="5">
    <source>
        <dbReference type="SAM" id="MobiDB-lite"/>
    </source>
</evidence>
<accession>A0A8I1GGI7</accession>
<dbReference type="CDD" id="cd22268">
    <property type="entry name" value="DPBB_RlpA-like"/>
    <property type="match status" value="1"/>
</dbReference>
<evidence type="ECO:0000256" key="2">
    <source>
        <dbReference type="ARBA" id="ARBA00023316"/>
    </source>
</evidence>
<keyword evidence="1 3" id="KW-0456">Lyase</keyword>
<feature type="compositionally biased region" description="Basic residues" evidence="5">
    <location>
        <begin position="156"/>
        <end position="177"/>
    </location>
</feature>
<comment type="caution">
    <text evidence="7">The sequence shown here is derived from an EMBL/GenBank/DDBJ whole genome shotgun (WGS) entry which is preliminary data.</text>
</comment>
<protein>
    <recommendedName>
        <fullName evidence="3">Endolytic peptidoglycan transglycosylase RlpA</fullName>
        <ecNumber evidence="3">4.2.2.-</ecNumber>
    </recommendedName>
</protein>
<evidence type="ECO:0000259" key="6">
    <source>
        <dbReference type="Pfam" id="PF03330"/>
    </source>
</evidence>
<dbReference type="Proteomes" id="UP000623250">
    <property type="component" value="Unassembled WGS sequence"/>
</dbReference>
<keyword evidence="3" id="KW-0732">Signal</keyword>
<dbReference type="InterPro" id="IPR034718">
    <property type="entry name" value="RlpA"/>
</dbReference>
<dbReference type="SUPFAM" id="SSF50685">
    <property type="entry name" value="Barwin-like endoglucanases"/>
    <property type="match status" value="1"/>
</dbReference>
<keyword evidence="8" id="KW-1185">Reference proteome</keyword>
<feature type="signal peptide" evidence="3">
    <location>
        <begin position="1"/>
        <end position="25"/>
    </location>
</feature>
<reference evidence="7 8" key="1">
    <citation type="submission" date="2020-12" db="EMBL/GenBank/DDBJ databases">
        <title>Revised draft genomes of Rhodomicrobium vannielii ATCC 17100 and Rhodomicrobium udaipurense JA643.</title>
        <authorList>
            <person name="Conners E.M."/>
            <person name="Davenport E.J."/>
            <person name="Bose A."/>
        </authorList>
    </citation>
    <scope>NUCLEOTIDE SEQUENCE [LARGE SCALE GENOMIC DNA]</scope>
    <source>
        <strain evidence="7 8">JA643</strain>
    </source>
</reference>
<dbReference type="InterPro" id="IPR009009">
    <property type="entry name" value="RlpA-like_DPBB"/>
</dbReference>
<dbReference type="Gene3D" id="2.40.40.10">
    <property type="entry name" value="RlpA-like domain"/>
    <property type="match status" value="1"/>
</dbReference>
<comment type="function">
    <text evidence="3">Lytic transglycosylase with a strong preference for naked glycan strands that lack stem peptides.</text>
</comment>
<dbReference type="Pfam" id="PF03330">
    <property type="entry name" value="DPBB_1"/>
    <property type="match status" value="1"/>
</dbReference>
<evidence type="ECO:0000256" key="1">
    <source>
        <dbReference type="ARBA" id="ARBA00023239"/>
    </source>
</evidence>